<evidence type="ECO:0000313" key="1">
    <source>
        <dbReference type="EMBL" id="SQI58518.1"/>
    </source>
</evidence>
<name>A0A2X4WF47_LEDLE</name>
<dbReference type="KEGG" id="blen:NCTC4824_02226"/>
<dbReference type="STRING" id="1348624.GCA_001591545_01280"/>
<organism evidence="1 2">
    <name type="scientific">Lederbergia lenta</name>
    <name type="common">Bacillus lentus</name>
    <dbReference type="NCBI Taxonomy" id="1467"/>
    <lineage>
        <taxon>Bacteria</taxon>
        <taxon>Bacillati</taxon>
        <taxon>Bacillota</taxon>
        <taxon>Bacilli</taxon>
        <taxon>Bacillales</taxon>
        <taxon>Bacillaceae</taxon>
        <taxon>Lederbergia</taxon>
    </lineage>
</organism>
<accession>A0A2X4WF47</accession>
<dbReference type="AlphaFoldDB" id="A0A2X4WF47"/>
<dbReference type="EMBL" id="LS483476">
    <property type="protein sequence ID" value="SQI58518.1"/>
    <property type="molecule type" value="Genomic_DNA"/>
</dbReference>
<gene>
    <name evidence="1" type="ORF">NCTC4824_02226</name>
</gene>
<proteinExistence type="predicted"/>
<reference evidence="1 2" key="1">
    <citation type="submission" date="2018-06" db="EMBL/GenBank/DDBJ databases">
        <authorList>
            <consortium name="Pathogen Informatics"/>
            <person name="Doyle S."/>
        </authorList>
    </citation>
    <scope>NUCLEOTIDE SEQUENCE [LARGE SCALE GENOMIC DNA]</scope>
    <source>
        <strain evidence="1 2">NCTC4824</strain>
    </source>
</reference>
<dbReference type="RefSeq" id="WP_066138473.1">
    <property type="nucleotide sequence ID" value="NZ_CBCSGM010000001.1"/>
</dbReference>
<sequence length="268" mass="30933">MTTYPVSVFIMDVSNSSKENMGGELSNYLQQLEKTISLWTKDIRTTKVIHRSGDELVVISSGYATAYTLAFYISRVWKFNNHKPYFGLSFGDIQNEVHTLNIETWIHPLMKQARHANDLLKQKGQNRSQFNFALDQFYATNYSENNYHLYRSEFELLINTILTLQQHHINQQTNIQSLVCSLFLILQQQNKVGDYIGRSASTISSHMKKGNCEEIIAAFNNIVQVMDSLQTNLDSFSDIKPQTANDHLQNNIKSTINKHIHDYFVINK</sequence>
<protein>
    <submittedName>
        <fullName evidence="1">Uncharacterized protein</fullName>
    </submittedName>
</protein>
<evidence type="ECO:0000313" key="2">
    <source>
        <dbReference type="Proteomes" id="UP000249134"/>
    </source>
</evidence>
<keyword evidence="2" id="KW-1185">Reference proteome</keyword>
<dbReference type="Proteomes" id="UP000249134">
    <property type="component" value="Chromosome 1"/>
</dbReference>